<evidence type="ECO:0000256" key="1">
    <source>
        <dbReference type="SAM" id="MobiDB-lite"/>
    </source>
</evidence>
<dbReference type="EMBL" id="AXCN02001173">
    <property type="status" value="NOT_ANNOTATED_CDS"/>
    <property type="molecule type" value="Genomic_DNA"/>
</dbReference>
<dbReference type="EnsemblMetazoa" id="AFAF008790-RA">
    <property type="protein sequence ID" value="AFAF008790-PA"/>
    <property type="gene ID" value="AFAF008790"/>
</dbReference>
<sequence>MVEKKNGRKYQTKGGHSMASAVSFIERTCPFQHASTQPAHRDFRCRSTLNRSRSKLDRIASGEFNERRKARTKCGGRRPGTRATGCVVPRQAWYARTRLRKLPRATSVITLRHRWKRGERSQQPQQMLLLLLLLPPPVQQHKDTQLTQAPFGPHGSCRGHESREPPPPHPPLYRYAPGPRRHRWTPATTSPAAPAPRTSESGNSAARWAAKRTELPLFVRILLASVRLLALPLAGWTSEFQPQLEPGSGGPLVLLWQKIQS</sequence>
<reference evidence="3" key="1">
    <citation type="submission" date="2014-01" db="EMBL/GenBank/DDBJ databases">
        <title>The Genome Sequence of Anopheles farauti FAR1 (V2).</title>
        <authorList>
            <consortium name="The Broad Institute Genomics Platform"/>
            <person name="Neafsey D.E."/>
            <person name="Besansky N."/>
            <person name="Howell P."/>
            <person name="Walton C."/>
            <person name="Young S.K."/>
            <person name="Zeng Q."/>
            <person name="Gargeya S."/>
            <person name="Fitzgerald M."/>
            <person name="Haas B."/>
            <person name="Abouelleil A."/>
            <person name="Allen A.W."/>
            <person name="Alvarado L."/>
            <person name="Arachchi H.M."/>
            <person name="Berlin A.M."/>
            <person name="Chapman S.B."/>
            <person name="Gainer-Dewar J."/>
            <person name="Goldberg J."/>
            <person name="Griggs A."/>
            <person name="Gujja S."/>
            <person name="Hansen M."/>
            <person name="Howarth C."/>
            <person name="Imamovic A."/>
            <person name="Ireland A."/>
            <person name="Larimer J."/>
            <person name="McCowan C."/>
            <person name="Murphy C."/>
            <person name="Pearson M."/>
            <person name="Poon T.W."/>
            <person name="Priest M."/>
            <person name="Roberts A."/>
            <person name="Saif S."/>
            <person name="Shea T."/>
            <person name="Sisk P."/>
            <person name="Sykes S."/>
            <person name="Wortman J."/>
            <person name="Nusbaum C."/>
            <person name="Birren B."/>
        </authorList>
    </citation>
    <scope>NUCLEOTIDE SEQUENCE [LARGE SCALE GENOMIC DNA]</scope>
    <source>
        <strain evidence="3">FAR1</strain>
    </source>
</reference>
<evidence type="ECO:0000313" key="3">
    <source>
        <dbReference type="Proteomes" id="UP000075886"/>
    </source>
</evidence>
<dbReference type="EMBL" id="AXCN02001174">
    <property type="status" value="NOT_ANNOTATED_CDS"/>
    <property type="molecule type" value="Genomic_DNA"/>
</dbReference>
<evidence type="ECO:0000313" key="2">
    <source>
        <dbReference type="EnsemblMetazoa" id="AFAF008790-PA"/>
    </source>
</evidence>
<reference evidence="2" key="2">
    <citation type="submission" date="2020-05" db="UniProtKB">
        <authorList>
            <consortium name="EnsemblMetazoa"/>
        </authorList>
    </citation>
    <scope>IDENTIFICATION</scope>
    <source>
        <strain evidence="2">FAR1</strain>
    </source>
</reference>
<feature type="region of interest" description="Disordered" evidence="1">
    <location>
        <begin position="146"/>
        <end position="205"/>
    </location>
</feature>
<accession>A0A182QEY0</accession>
<dbReference type="VEuPathDB" id="VectorBase:AFAF008790"/>
<feature type="compositionally biased region" description="Low complexity" evidence="1">
    <location>
        <begin position="185"/>
        <end position="199"/>
    </location>
</feature>
<name>A0A182QEY0_9DIPT</name>
<protein>
    <submittedName>
        <fullName evidence="2">Uncharacterized protein</fullName>
    </submittedName>
</protein>
<keyword evidence="3" id="KW-1185">Reference proteome</keyword>
<dbReference type="Proteomes" id="UP000075886">
    <property type="component" value="Unassembled WGS sequence"/>
</dbReference>
<organism evidence="2 3">
    <name type="scientific">Anopheles farauti</name>
    <dbReference type="NCBI Taxonomy" id="69004"/>
    <lineage>
        <taxon>Eukaryota</taxon>
        <taxon>Metazoa</taxon>
        <taxon>Ecdysozoa</taxon>
        <taxon>Arthropoda</taxon>
        <taxon>Hexapoda</taxon>
        <taxon>Insecta</taxon>
        <taxon>Pterygota</taxon>
        <taxon>Neoptera</taxon>
        <taxon>Endopterygota</taxon>
        <taxon>Diptera</taxon>
        <taxon>Nematocera</taxon>
        <taxon>Culicoidea</taxon>
        <taxon>Culicidae</taxon>
        <taxon>Anophelinae</taxon>
        <taxon>Anopheles</taxon>
    </lineage>
</organism>
<proteinExistence type="predicted"/>
<dbReference type="AlphaFoldDB" id="A0A182QEY0"/>